<name>A0A151A457_9STAP</name>
<keyword evidence="3" id="KW-0472">Membrane</keyword>
<dbReference type="AlphaFoldDB" id="A0A151A457"/>
<evidence type="ECO:0000259" key="4">
    <source>
        <dbReference type="Pfam" id="PF25967"/>
    </source>
</evidence>
<evidence type="ECO:0000313" key="6">
    <source>
        <dbReference type="Proteomes" id="UP000075418"/>
    </source>
</evidence>
<dbReference type="Gene3D" id="2.40.420.20">
    <property type="match status" value="1"/>
</dbReference>
<protein>
    <submittedName>
        <fullName evidence="5">RND transporter</fullName>
    </submittedName>
</protein>
<organism evidence="5 6">
    <name type="scientific">Staphylococcus kloosii</name>
    <dbReference type="NCBI Taxonomy" id="29384"/>
    <lineage>
        <taxon>Bacteria</taxon>
        <taxon>Bacillati</taxon>
        <taxon>Bacillota</taxon>
        <taxon>Bacilli</taxon>
        <taxon>Bacillales</taxon>
        <taxon>Staphylococcaceae</taxon>
        <taxon>Staphylococcus</taxon>
    </lineage>
</organism>
<comment type="caution">
    <text evidence="5">The sequence shown here is derived from an EMBL/GenBank/DDBJ whole genome shotgun (WGS) entry which is preliminary data.</text>
</comment>
<dbReference type="InterPro" id="IPR058627">
    <property type="entry name" value="MdtA-like_C"/>
</dbReference>
<proteinExistence type="predicted"/>
<feature type="transmembrane region" description="Helical" evidence="3">
    <location>
        <begin position="16"/>
        <end position="32"/>
    </location>
</feature>
<accession>A0A151A457</accession>
<feature type="region of interest" description="Disordered" evidence="2">
    <location>
        <begin position="244"/>
        <end position="278"/>
    </location>
</feature>
<evidence type="ECO:0000256" key="1">
    <source>
        <dbReference type="SAM" id="Coils"/>
    </source>
</evidence>
<dbReference type="GO" id="GO:0015562">
    <property type="term" value="F:efflux transmembrane transporter activity"/>
    <property type="evidence" value="ECO:0007669"/>
    <property type="project" value="TreeGrafter"/>
</dbReference>
<dbReference type="Gene3D" id="2.40.30.170">
    <property type="match status" value="1"/>
</dbReference>
<dbReference type="GO" id="GO:1990281">
    <property type="term" value="C:efflux pump complex"/>
    <property type="evidence" value="ECO:0007669"/>
    <property type="project" value="TreeGrafter"/>
</dbReference>
<feature type="domain" description="Multidrug resistance protein MdtA-like C-terminal permuted SH3" evidence="4">
    <location>
        <begin position="317"/>
        <end position="361"/>
    </location>
</feature>
<dbReference type="RefSeq" id="WP_061854229.1">
    <property type="nucleotide sequence ID" value="NZ_LUGM01000002.1"/>
</dbReference>
<feature type="coiled-coil region" evidence="1">
    <location>
        <begin position="101"/>
        <end position="162"/>
    </location>
</feature>
<keyword evidence="1" id="KW-0175">Coiled coil</keyword>
<evidence type="ECO:0000256" key="3">
    <source>
        <dbReference type="SAM" id="Phobius"/>
    </source>
</evidence>
<dbReference type="Pfam" id="PF25967">
    <property type="entry name" value="RND-MFP_C"/>
    <property type="match status" value="1"/>
</dbReference>
<dbReference type="Proteomes" id="UP000075418">
    <property type="component" value="Unassembled WGS sequence"/>
</dbReference>
<keyword evidence="3" id="KW-0812">Transmembrane</keyword>
<dbReference type="PANTHER" id="PTHR30469">
    <property type="entry name" value="MULTIDRUG RESISTANCE PROTEIN MDTA"/>
    <property type="match status" value="1"/>
</dbReference>
<keyword evidence="3" id="KW-1133">Transmembrane helix</keyword>
<sequence>MINKLKRFVKSTKGKWIIVIALVSVLLIYFAVKKVNSFNSSNKEQGYDTYQVEKVSALKLQGKATPKLIKTYNNNSQIGTFISTRVTDGQKVKQGEPLINYNIYQNKRQQLVQKVDEAQKNVNDDYKNINKEPRNNELQKKLTQDQVALSEAQQQLNQHDRQVNDSIYAAFDGKIDIQNSGNLTDGQPILQLVSDEAQIKSKVSEFDLESIKKGDKVDIKVTNNGKKGKGEIKKIAELPKSYEHKVSEPLAASSDSEDKDAITPHENPVDSDPNGGNDAEVSKYTVIINNIDIPLRAGYSIEITVPLDAIKLPSSVLTKDNRVFVLTKDNKVEKREITIDKVNKEIFVKKGLKPGDKLIVDPKKSLNDGDKVEVAS</sequence>
<reference evidence="5 6" key="1">
    <citation type="submission" date="2016-02" db="EMBL/GenBank/DDBJ databases">
        <title>Draft genome sequence of hydrocarbon degrading Staphylococcus saprophyticus Strain CNV2, isolated from crude-oil contaminated soil from Noonmati Oil Refinery, Guwahati, Assam, India.</title>
        <authorList>
            <person name="Mukherjee A."/>
            <person name="Chettri B."/>
            <person name="Langpoklakpam J."/>
            <person name="Singh A.K."/>
            <person name="Chattopadhyay D.J."/>
        </authorList>
    </citation>
    <scope>NUCLEOTIDE SEQUENCE [LARGE SCALE GENOMIC DNA]</scope>
    <source>
        <strain evidence="5 6">CNV2</strain>
    </source>
</reference>
<evidence type="ECO:0000313" key="5">
    <source>
        <dbReference type="EMBL" id="KYH14005.1"/>
    </source>
</evidence>
<dbReference type="EMBL" id="LUGM01000002">
    <property type="protein sequence ID" value="KYH14005.1"/>
    <property type="molecule type" value="Genomic_DNA"/>
</dbReference>
<evidence type="ECO:0000256" key="2">
    <source>
        <dbReference type="SAM" id="MobiDB-lite"/>
    </source>
</evidence>
<gene>
    <name evidence="5" type="ORF">A0131_04210</name>
</gene>